<feature type="domain" description="N-acetyltransferase" evidence="1">
    <location>
        <begin position="6"/>
        <end position="149"/>
    </location>
</feature>
<dbReference type="Gene3D" id="3.40.630.30">
    <property type="match status" value="1"/>
</dbReference>
<gene>
    <name evidence="2" type="ORF">EV696_11089</name>
</gene>
<dbReference type="EMBL" id="SNYM01000010">
    <property type="protein sequence ID" value="TDQ47497.1"/>
    <property type="molecule type" value="Genomic_DNA"/>
</dbReference>
<organism evidence="2 3">
    <name type="scientific">Permianibacter aggregans</name>
    <dbReference type="NCBI Taxonomy" id="1510150"/>
    <lineage>
        <taxon>Bacteria</taxon>
        <taxon>Pseudomonadati</taxon>
        <taxon>Pseudomonadota</taxon>
        <taxon>Gammaproteobacteria</taxon>
        <taxon>Pseudomonadales</taxon>
        <taxon>Pseudomonadaceae</taxon>
        <taxon>Permianibacter</taxon>
    </lineage>
</organism>
<dbReference type="InterPro" id="IPR000182">
    <property type="entry name" value="GNAT_dom"/>
</dbReference>
<comment type="caution">
    <text evidence="2">The sequence shown here is derived from an EMBL/GenBank/DDBJ whole genome shotgun (WGS) entry which is preliminary data.</text>
</comment>
<evidence type="ECO:0000313" key="3">
    <source>
        <dbReference type="Proteomes" id="UP000295375"/>
    </source>
</evidence>
<dbReference type="PROSITE" id="PS51186">
    <property type="entry name" value="GNAT"/>
    <property type="match status" value="1"/>
</dbReference>
<dbReference type="InterPro" id="IPR016181">
    <property type="entry name" value="Acyl_CoA_acyltransferase"/>
</dbReference>
<protein>
    <submittedName>
        <fullName evidence="2">ElaA protein</fullName>
    </submittedName>
</protein>
<sequence>MEFHLKHFDELSLDELYQLLKLRQDVFIIEQMCPFPDIDNLDQTALHLWCQQGGKMLAYLRLLPPTAERPDVVSLGRVCSAFEARGGGYTRQLVQQGLQELQQRFPQARCEIGAQSYLLAFYQRAGFQVFGEPYLEDGIPHRHMVCPLAQWSPARAQ</sequence>
<evidence type="ECO:0000313" key="2">
    <source>
        <dbReference type="EMBL" id="TDQ47497.1"/>
    </source>
</evidence>
<dbReference type="GO" id="GO:0016747">
    <property type="term" value="F:acyltransferase activity, transferring groups other than amino-acyl groups"/>
    <property type="evidence" value="ECO:0007669"/>
    <property type="project" value="InterPro"/>
</dbReference>
<dbReference type="Pfam" id="PF13673">
    <property type="entry name" value="Acetyltransf_10"/>
    <property type="match status" value="1"/>
</dbReference>
<name>A0A4V3D7F6_9GAMM</name>
<dbReference type="SUPFAM" id="SSF55729">
    <property type="entry name" value="Acyl-CoA N-acyltransferases (Nat)"/>
    <property type="match status" value="1"/>
</dbReference>
<reference evidence="2 3" key="1">
    <citation type="submission" date="2019-03" db="EMBL/GenBank/DDBJ databases">
        <title>Genomic Encyclopedia of Type Strains, Phase IV (KMG-IV): sequencing the most valuable type-strain genomes for metagenomic binning, comparative biology and taxonomic classification.</title>
        <authorList>
            <person name="Goeker M."/>
        </authorList>
    </citation>
    <scope>NUCLEOTIDE SEQUENCE [LARGE SCALE GENOMIC DNA]</scope>
    <source>
        <strain evidence="2 3">DSM 103792</strain>
    </source>
</reference>
<dbReference type="AlphaFoldDB" id="A0A4V3D7F6"/>
<keyword evidence="3" id="KW-1185">Reference proteome</keyword>
<accession>A0A4V3D7F6</accession>
<evidence type="ECO:0000259" key="1">
    <source>
        <dbReference type="PROSITE" id="PS51186"/>
    </source>
</evidence>
<dbReference type="RefSeq" id="WP_198325105.1">
    <property type="nucleotide sequence ID" value="NZ_CP037953.1"/>
</dbReference>
<proteinExistence type="predicted"/>
<dbReference type="Proteomes" id="UP000295375">
    <property type="component" value="Unassembled WGS sequence"/>
</dbReference>